<keyword evidence="3" id="KW-0411">Iron-sulfur</keyword>
<feature type="domain" description="Glutaredoxin" evidence="6">
    <location>
        <begin position="168"/>
        <end position="231"/>
    </location>
</feature>
<evidence type="ECO:0008006" key="12">
    <source>
        <dbReference type="Google" id="ProtNLM"/>
    </source>
</evidence>
<dbReference type="InterPro" id="IPR036249">
    <property type="entry name" value="Thioredoxin-like_sf"/>
</dbReference>
<dbReference type="GO" id="GO:0046872">
    <property type="term" value="F:metal ion binding"/>
    <property type="evidence" value="ECO:0007669"/>
    <property type="project" value="UniProtKB-KW"/>
</dbReference>
<dbReference type="CDD" id="cd03028">
    <property type="entry name" value="GRX_PICOT_like"/>
    <property type="match status" value="2"/>
</dbReference>
<protein>
    <recommendedName>
        <fullName evidence="12">Glutaredoxin-like protein</fullName>
    </recommendedName>
</protein>
<evidence type="ECO:0000313" key="8">
    <source>
        <dbReference type="EMBL" id="CAF1545188.1"/>
    </source>
</evidence>
<dbReference type="InterPro" id="IPR013766">
    <property type="entry name" value="Thioredoxin_domain"/>
</dbReference>
<comment type="caution">
    <text evidence="8">The sequence shown here is derived from an EMBL/GenBank/DDBJ whole genome shotgun (WGS) entry which is preliminary data.</text>
</comment>
<feature type="domain" description="Thioredoxin" evidence="5">
    <location>
        <begin position="27"/>
        <end position="128"/>
    </location>
</feature>
<evidence type="ECO:0000259" key="5">
    <source>
        <dbReference type="Pfam" id="PF00085"/>
    </source>
</evidence>
<dbReference type="OrthoDB" id="415696at2759"/>
<evidence type="ECO:0000259" key="6">
    <source>
        <dbReference type="Pfam" id="PF00462"/>
    </source>
</evidence>
<dbReference type="EMBL" id="CAJNOQ010026372">
    <property type="protein sequence ID" value="CAF1545188.1"/>
    <property type="molecule type" value="Genomic_DNA"/>
</dbReference>
<dbReference type="GO" id="GO:0051536">
    <property type="term" value="F:iron-sulfur cluster binding"/>
    <property type="evidence" value="ECO:0007669"/>
    <property type="project" value="UniProtKB-KW"/>
</dbReference>
<gene>
    <name evidence="8" type="ORF">GPM918_LOCUS38865</name>
    <name evidence="7" type="ORF">OVA965_LOCUS38782</name>
    <name evidence="10" type="ORF">SRO942_LOCUS39714</name>
    <name evidence="9" type="ORF">TMI583_LOCUS40003</name>
</gene>
<dbReference type="Gene3D" id="3.40.30.10">
    <property type="entry name" value="Glutaredoxin"/>
    <property type="match status" value="3"/>
</dbReference>
<feature type="domain" description="Glutaredoxin" evidence="6">
    <location>
        <begin position="276"/>
        <end position="341"/>
    </location>
</feature>
<evidence type="ECO:0000256" key="4">
    <source>
        <dbReference type="SAM" id="MobiDB-lite"/>
    </source>
</evidence>
<dbReference type="PANTHER" id="PTHR10293:SF73">
    <property type="entry name" value="GLUTAREDOXIN-3"/>
    <property type="match status" value="1"/>
</dbReference>
<dbReference type="InterPro" id="IPR002109">
    <property type="entry name" value="Glutaredoxin"/>
</dbReference>
<evidence type="ECO:0000313" key="10">
    <source>
        <dbReference type="EMBL" id="CAF4405823.1"/>
    </source>
</evidence>
<dbReference type="GO" id="GO:0006879">
    <property type="term" value="P:intracellular iron ion homeostasis"/>
    <property type="evidence" value="ECO:0007669"/>
    <property type="project" value="TreeGrafter"/>
</dbReference>
<dbReference type="NCBIfam" id="TIGR00365">
    <property type="entry name" value="Grx4 family monothiol glutaredoxin"/>
    <property type="match status" value="1"/>
</dbReference>
<accession>A0A815WID8</accession>
<dbReference type="GO" id="GO:0005829">
    <property type="term" value="C:cytosol"/>
    <property type="evidence" value="ECO:0007669"/>
    <property type="project" value="TreeGrafter"/>
</dbReference>
<dbReference type="PANTHER" id="PTHR10293">
    <property type="entry name" value="GLUTAREDOXIN FAMILY MEMBER"/>
    <property type="match status" value="1"/>
</dbReference>
<evidence type="ECO:0000313" key="7">
    <source>
        <dbReference type="EMBL" id="CAF1541135.1"/>
    </source>
</evidence>
<feature type="compositionally biased region" description="Low complexity" evidence="4">
    <location>
        <begin position="9"/>
        <end position="20"/>
    </location>
</feature>
<evidence type="ECO:0000256" key="3">
    <source>
        <dbReference type="ARBA" id="ARBA00023014"/>
    </source>
</evidence>
<dbReference type="Pfam" id="PF00085">
    <property type="entry name" value="Thioredoxin"/>
    <property type="match status" value="1"/>
</dbReference>
<keyword evidence="11" id="KW-1185">Reference proteome</keyword>
<dbReference type="FunFam" id="3.40.30.10:FF:000012">
    <property type="entry name" value="Monothiol glutaredoxin"/>
    <property type="match status" value="2"/>
</dbReference>
<dbReference type="Proteomes" id="UP000663829">
    <property type="component" value="Unassembled WGS sequence"/>
</dbReference>
<evidence type="ECO:0000313" key="11">
    <source>
        <dbReference type="Proteomes" id="UP000663829"/>
    </source>
</evidence>
<dbReference type="GO" id="GO:0005634">
    <property type="term" value="C:nucleus"/>
    <property type="evidence" value="ECO:0007669"/>
    <property type="project" value="TreeGrafter"/>
</dbReference>
<sequence length="367" mass="41993">MTDKNTNASTTTTSVSTSSTENIKSLTTTNDFDNFLSSSLVANKLLLVHIELENNEVCKTLNDALLSLIREPEFMHQLQLCRVNADHEVYDLLNRYNVTSAPTILLIHKKQLIDRVDGFNQSELIKKVKLHLNTIGIVNTTTTDQQQSTQLTKDTEQRIQQLLNRSPIILFMKGTPTNPQCGFSRQACHILDENNIKFDYFDILSDTNLREQLKKYSNWPTYPQLYMNGELLGGLDIMKQMIETGDFQTKVKLQKTEELITDSNKQLERLINQAPVMLFIKGTKEQPQCGFTKELFEILSRSNITNFKTFNILENEDVRQNLKTYSKWPTYPQVYVNGEFIGGLDIIKQLNELGTLNETLNSIGQPV</sequence>
<dbReference type="Proteomes" id="UP000681722">
    <property type="component" value="Unassembled WGS sequence"/>
</dbReference>
<dbReference type="Pfam" id="PF00462">
    <property type="entry name" value="Glutaredoxin"/>
    <property type="match status" value="2"/>
</dbReference>
<proteinExistence type="predicted"/>
<keyword evidence="1" id="KW-0479">Metal-binding</keyword>
<dbReference type="PROSITE" id="PS51354">
    <property type="entry name" value="GLUTAREDOXIN_2"/>
    <property type="match status" value="2"/>
</dbReference>
<dbReference type="EMBL" id="CAJNOK010038882">
    <property type="protein sequence ID" value="CAF1541135.1"/>
    <property type="molecule type" value="Genomic_DNA"/>
</dbReference>
<organism evidence="8 11">
    <name type="scientific">Didymodactylos carnosus</name>
    <dbReference type="NCBI Taxonomy" id="1234261"/>
    <lineage>
        <taxon>Eukaryota</taxon>
        <taxon>Metazoa</taxon>
        <taxon>Spiralia</taxon>
        <taxon>Gnathifera</taxon>
        <taxon>Rotifera</taxon>
        <taxon>Eurotatoria</taxon>
        <taxon>Bdelloidea</taxon>
        <taxon>Philodinida</taxon>
        <taxon>Philodinidae</taxon>
        <taxon>Didymodactylos</taxon>
    </lineage>
</organism>
<evidence type="ECO:0000256" key="2">
    <source>
        <dbReference type="ARBA" id="ARBA00023004"/>
    </source>
</evidence>
<dbReference type="InterPro" id="IPR004480">
    <property type="entry name" value="Monothiol_GRX-rel"/>
</dbReference>
<evidence type="ECO:0000313" key="9">
    <source>
        <dbReference type="EMBL" id="CAF4329573.1"/>
    </source>
</evidence>
<evidence type="ECO:0000256" key="1">
    <source>
        <dbReference type="ARBA" id="ARBA00022723"/>
    </source>
</evidence>
<dbReference type="InterPro" id="IPR033658">
    <property type="entry name" value="GRX_PICOT-like"/>
</dbReference>
<dbReference type="SUPFAM" id="SSF52833">
    <property type="entry name" value="Thioredoxin-like"/>
    <property type="match status" value="3"/>
</dbReference>
<feature type="region of interest" description="Disordered" evidence="4">
    <location>
        <begin position="1"/>
        <end position="20"/>
    </location>
</feature>
<name>A0A815WID8_9BILA</name>
<reference evidence="8" key="1">
    <citation type="submission" date="2021-02" db="EMBL/GenBank/DDBJ databases">
        <authorList>
            <person name="Nowell W R."/>
        </authorList>
    </citation>
    <scope>NUCLEOTIDE SEQUENCE</scope>
</reference>
<dbReference type="Proteomes" id="UP000682733">
    <property type="component" value="Unassembled WGS sequence"/>
</dbReference>
<dbReference type="Proteomes" id="UP000677228">
    <property type="component" value="Unassembled WGS sequence"/>
</dbReference>
<keyword evidence="2" id="KW-0408">Iron</keyword>
<dbReference type="EMBL" id="CAJOBA010061227">
    <property type="protein sequence ID" value="CAF4329573.1"/>
    <property type="molecule type" value="Genomic_DNA"/>
</dbReference>
<dbReference type="EMBL" id="CAJOBC010092024">
    <property type="protein sequence ID" value="CAF4405823.1"/>
    <property type="molecule type" value="Genomic_DNA"/>
</dbReference>
<dbReference type="AlphaFoldDB" id="A0A815WID8"/>